<keyword evidence="4 8" id="KW-1133">Transmembrane helix</keyword>
<evidence type="ECO:0000256" key="9">
    <source>
        <dbReference type="SAM" id="SignalP"/>
    </source>
</evidence>
<keyword evidence="7" id="KW-0175">Coiled coil</keyword>
<keyword evidence="3 8" id="KW-0812">Transmembrane</keyword>
<evidence type="ECO:0000256" key="7">
    <source>
        <dbReference type="SAM" id="Coils"/>
    </source>
</evidence>
<dbReference type="PIRSF" id="PIRSF037714">
    <property type="entry name" value="TolR"/>
    <property type="match status" value="1"/>
</dbReference>
<dbReference type="PANTHER" id="PTHR30625:SF11">
    <property type="entry name" value="MOTA_TOLQ_EXBB PROTON CHANNEL DOMAIN-CONTAINING PROTEIN"/>
    <property type="match status" value="1"/>
</dbReference>
<dbReference type="EMBL" id="JAXIVU010000006">
    <property type="protein sequence ID" value="MDY7219162.1"/>
    <property type="molecule type" value="Genomic_DNA"/>
</dbReference>
<proteinExistence type="inferred from homology"/>
<evidence type="ECO:0000256" key="8">
    <source>
        <dbReference type="SAM" id="Phobius"/>
    </source>
</evidence>
<dbReference type="RefSeq" id="WP_321553258.1">
    <property type="nucleotide sequence ID" value="NZ_JAXIVU010000006.1"/>
</dbReference>
<dbReference type="InterPro" id="IPR002898">
    <property type="entry name" value="MotA_ExbB_proton_chnl"/>
</dbReference>
<feature type="transmembrane region" description="Helical" evidence="8">
    <location>
        <begin position="265"/>
        <end position="292"/>
    </location>
</feature>
<sequence>MKFWLALATTALLSMSVHASVLTPEQLLERVRNERINEERLMQAREQDFLLAHNQQEQLLAAAKEELARQETRAAELKAAFAAAEQKLTEKEQQLKQQSGDLNELFAVVRQSAGDLAGQWHSSLLNVQYPERIDQLERLAKGRVLPSATQIESLWLLLLEDMAATGRVERMQVPVIDSKGQHNQQDVTRVGPFSAYSAHAFLAYTEGDYAFHALPKQPSGIGLVHNWATSTEPVMPLLFDPTRGTLIEQLQLQPTLLERVNQGGLVGWVIIALGAFGFLLAALRLFGLLSVVRSIRIQMKDLDKPTQNNPLGRVLSVLGPNPQLSDLETLELKLDEAVMQEVPKLEKGQGLLKLLATVAPLLGLLGTVTGMIVTFQAITQSGGGDAGLMAEGISQALVTTVEGLVVAIPLLFLHSVLNARSKGVVQLLEQQCVGLLALHIAGSKHCE</sequence>
<feature type="chain" id="PRO_5047376753" evidence="9">
    <location>
        <begin position="20"/>
        <end position="447"/>
    </location>
</feature>
<evidence type="ECO:0000256" key="6">
    <source>
        <dbReference type="RuleBase" id="RU004057"/>
    </source>
</evidence>
<organism evidence="11 12">
    <name type="scientific">Denitrificimonas halotolerans</name>
    <dbReference type="NCBI Taxonomy" id="3098930"/>
    <lineage>
        <taxon>Bacteria</taxon>
        <taxon>Pseudomonadati</taxon>
        <taxon>Pseudomonadota</taxon>
        <taxon>Gammaproteobacteria</taxon>
        <taxon>Pseudomonadales</taxon>
        <taxon>Pseudomonadaceae</taxon>
        <taxon>Denitrificimonas</taxon>
    </lineage>
</organism>
<dbReference type="InterPro" id="IPR050790">
    <property type="entry name" value="ExbB/TolQ_transport"/>
</dbReference>
<evidence type="ECO:0000256" key="1">
    <source>
        <dbReference type="ARBA" id="ARBA00004651"/>
    </source>
</evidence>
<dbReference type="InterPro" id="IPR017270">
    <property type="entry name" value="MotA/TolQ/ExbB-rel"/>
</dbReference>
<comment type="similarity">
    <text evidence="6">Belongs to the exbB/tolQ family.</text>
</comment>
<evidence type="ECO:0000256" key="3">
    <source>
        <dbReference type="ARBA" id="ARBA00022692"/>
    </source>
</evidence>
<evidence type="ECO:0000313" key="11">
    <source>
        <dbReference type="EMBL" id="MDY7219162.1"/>
    </source>
</evidence>
<feature type="signal peptide" evidence="9">
    <location>
        <begin position="1"/>
        <end position="19"/>
    </location>
</feature>
<comment type="subcellular location">
    <subcellularLocation>
        <location evidence="1">Cell membrane</location>
        <topology evidence="1">Multi-pass membrane protein</topology>
    </subcellularLocation>
    <subcellularLocation>
        <location evidence="6">Membrane</location>
        <topology evidence="6">Multi-pass membrane protein</topology>
    </subcellularLocation>
</comment>
<evidence type="ECO:0000256" key="2">
    <source>
        <dbReference type="ARBA" id="ARBA00022475"/>
    </source>
</evidence>
<keyword evidence="12" id="KW-1185">Reference proteome</keyword>
<gene>
    <name evidence="11" type="ORF">TOI97_06215</name>
</gene>
<accession>A0ABU5GRB1</accession>
<feature type="transmembrane region" description="Helical" evidence="8">
    <location>
        <begin position="393"/>
        <end position="413"/>
    </location>
</feature>
<keyword evidence="6" id="KW-0813">Transport</keyword>
<feature type="coiled-coil region" evidence="7">
    <location>
        <begin position="28"/>
        <end position="101"/>
    </location>
</feature>
<evidence type="ECO:0000259" key="10">
    <source>
        <dbReference type="Pfam" id="PF01618"/>
    </source>
</evidence>
<keyword evidence="6" id="KW-0653">Protein transport</keyword>
<protein>
    <submittedName>
        <fullName evidence="11">MotA/TolQ/ExbB proton channel family protein</fullName>
    </submittedName>
</protein>
<keyword evidence="5 8" id="KW-0472">Membrane</keyword>
<comment type="caution">
    <text evidence="11">The sequence shown here is derived from an EMBL/GenBank/DDBJ whole genome shotgun (WGS) entry which is preliminary data.</text>
</comment>
<keyword evidence="9" id="KW-0732">Signal</keyword>
<dbReference type="PANTHER" id="PTHR30625">
    <property type="entry name" value="PROTEIN TOLQ"/>
    <property type="match status" value="1"/>
</dbReference>
<evidence type="ECO:0000256" key="4">
    <source>
        <dbReference type="ARBA" id="ARBA00022989"/>
    </source>
</evidence>
<feature type="domain" description="MotA/TolQ/ExbB proton channel" evidence="10">
    <location>
        <begin position="325"/>
        <end position="429"/>
    </location>
</feature>
<feature type="transmembrane region" description="Helical" evidence="8">
    <location>
        <begin position="354"/>
        <end position="373"/>
    </location>
</feature>
<dbReference type="Proteomes" id="UP001294570">
    <property type="component" value="Unassembled WGS sequence"/>
</dbReference>
<evidence type="ECO:0000256" key="5">
    <source>
        <dbReference type="ARBA" id="ARBA00023136"/>
    </source>
</evidence>
<evidence type="ECO:0000313" key="12">
    <source>
        <dbReference type="Proteomes" id="UP001294570"/>
    </source>
</evidence>
<name>A0ABU5GRB1_9GAMM</name>
<keyword evidence="2" id="KW-1003">Cell membrane</keyword>
<reference evidence="11 12" key="1">
    <citation type="submission" date="2023-12" db="EMBL/GenBank/DDBJ databases">
        <title>Denitrificimonas halotolerans sp. nov.,a novel species isolated from landfill leachate.</title>
        <authorList>
            <person name="Wang S."/>
        </authorList>
    </citation>
    <scope>NUCLEOTIDE SEQUENCE [LARGE SCALE GENOMIC DNA]</scope>
    <source>
        <strain evidence="11 12">JX-1</strain>
    </source>
</reference>
<dbReference type="Pfam" id="PF01618">
    <property type="entry name" value="MotA_ExbB"/>
    <property type="match status" value="1"/>
</dbReference>